<keyword evidence="7" id="KW-0539">Nucleus</keyword>
<reference evidence="11" key="1">
    <citation type="journal article" date="2023" name="Insect Mol. Biol.">
        <title>Genome sequencing provides insights into the evolution of gene families encoding plant cell wall-degrading enzymes in longhorned beetles.</title>
        <authorList>
            <person name="Shin N.R."/>
            <person name="Okamura Y."/>
            <person name="Kirsch R."/>
            <person name="Pauchet Y."/>
        </authorList>
    </citation>
    <scope>NUCLEOTIDE SEQUENCE</scope>
    <source>
        <strain evidence="11">AMC_N1</strain>
    </source>
</reference>
<evidence type="ECO:0000313" key="12">
    <source>
        <dbReference type="Proteomes" id="UP001162162"/>
    </source>
</evidence>
<feature type="domain" description="C2H2-type" evidence="10">
    <location>
        <begin position="128"/>
        <end position="157"/>
    </location>
</feature>
<dbReference type="GO" id="GO:0008270">
    <property type="term" value="F:zinc ion binding"/>
    <property type="evidence" value="ECO:0007669"/>
    <property type="project" value="UniProtKB-KW"/>
</dbReference>
<feature type="compositionally biased region" description="Basic and acidic residues" evidence="9">
    <location>
        <begin position="67"/>
        <end position="89"/>
    </location>
</feature>
<dbReference type="PROSITE" id="PS00028">
    <property type="entry name" value="ZINC_FINGER_C2H2_1"/>
    <property type="match status" value="10"/>
</dbReference>
<evidence type="ECO:0000256" key="4">
    <source>
        <dbReference type="ARBA" id="ARBA00022737"/>
    </source>
</evidence>
<dbReference type="SUPFAM" id="SSF57667">
    <property type="entry name" value="beta-beta-alpha zinc fingers"/>
    <property type="match status" value="7"/>
</dbReference>
<comment type="subcellular location">
    <subcellularLocation>
        <location evidence="1">Nucleus</location>
    </subcellularLocation>
</comment>
<dbReference type="InterPro" id="IPR013087">
    <property type="entry name" value="Znf_C2H2_type"/>
</dbReference>
<feature type="domain" description="C2H2-type" evidence="10">
    <location>
        <begin position="362"/>
        <end position="389"/>
    </location>
</feature>
<feature type="domain" description="C2H2-type" evidence="10">
    <location>
        <begin position="328"/>
        <end position="355"/>
    </location>
</feature>
<evidence type="ECO:0000256" key="9">
    <source>
        <dbReference type="SAM" id="MobiDB-lite"/>
    </source>
</evidence>
<feature type="domain" description="C2H2-type" evidence="10">
    <location>
        <begin position="390"/>
        <end position="417"/>
    </location>
</feature>
<dbReference type="GO" id="GO:0000978">
    <property type="term" value="F:RNA polymerase II cis-regulatory region sequence-specific DNA binding"/>
    <property type="evidence" value="ECO:0007669"/>
    <property type="project" value="TreeGrafter"/>
</dbReference>
<feature type="region of interest" description="Disordered" evidence="9">
    <location>
        <begin position="103"/>
        <end position="123"/>
    </location>
</feature>
<dbReference type="FunFam" id="3.30.160.60:FF:001530">
    <property type="entry name" value="Zinc finger protein 268"/>
    <property type="match status" value="1"/>
</dbReference>
<feature type="domain" description="C2H2-type" evidence="10">
    <location>
        <begin position="418"/>
        <end position="445"/>
    </location>
</feature>
<feature type="domain" description="C2H2-type" evidence="10">
    <location>
        <begin position="186"/>
        <end position="214"/>
    </location>
</feature>
<evidence type="ECO:0000259" key="10">
    <source>
        <dbReference type="PROSITE" id="PS50157"/>
    </source>
</evidence>
<dbReference type="EMBL" id="JAPWTK010000065">
    <property type="protein sequence ID" value="KAJ8952716.1"/>
    <property type="molecule type" value="Genomic_DNA"/>
</dbReference>
<evidence type="ECO:0000256" key="6">
    <source>
        <dbReference type="ARBA" id="ARBA00022833"/>
    </source>
</evidence>
<dbReference type="FunFam" id="3.30.160.60:FF:000100">
    <property type="entry name" value="Zinc finger 45-like"/>
    <property type="match status" value="1"/>
</dbReference>
<dbReference type="PANTHER" id="PTHR23226:SF419">
    <property type="entry name" value="FI21258P1-RELATED"/>
    <property type="match status" value="1"/>
</dbReference>
<dbReference type="Proteomes" id="UP001162162">
    <property type="component" value="Unassembled WGS sequence"/>
</dbReference>
<evidence type="ECO:0000256" key="1">
    <source>
        <dbReference type="ARBA" id="ARBA00004123"/>
    </source>
</evidence>
<feature type="non-terminal residue" evidence="11">
    <location>
        <position position="1"/>
    </location>
</feature>
<dbReference type="PANTHER" id="PTHR23226">
    <property type="entry name" value="ZINC FINGER AND SCAN DOMAIN-CONTAINING"/>
    <property type="match status" value="1"/>
</dbReference>
<protein>
    <recommendedName>
        <fullName evidence="10">C2H2-type domain-containing protein</fullName>
    </recommendedName>
</protein>
<dbReference type="SMART" id="SM00355">
    <property type="entry name" value="ZnF_C2H2"/>
    <property type="match status" value="12"/>
</dbReference>
<comment type="caution">
    <text evidence="11">The sequence shown here is derived from an EMBL/GenBank/DDBJ whole genome shotgun (WGS) entry which is preliminary data.</text>
</comment>
<evidence type="ECO:0000256" key="3">
    <source>
        <dbReference type="ARBA" id="ARBA00022723"/>
    </source>
</evidence>
<feature type="domain" description="C2H2-type" evidence="10">
    <location>
        <begin position="301"/>
        <end position="327"/>
    </location>
</feature>
<dbReference type="FunFam" id="3.30.160.60:FF:000086">
    <property type="entry name" value="transcription factor E4F1 isoform X1"/>
    <property type="match status" value="1"/>
</dbReference>
<keyword evidence="12" id="KW-1185">Reference proteome</keyword>
<feature type="domain" description="C2H2-type" evidence="10">
    <location>
        <begin position="446"/>
        <end position="473"/>
    </location>
</feature>
<evidence type="ECO:0000256" key="5">
    <source>
        <dbReference type="ARBA" id="ARBA00022771"/>
    </source>
</evidence>
<keyword evidence="4" id="KW-0677">Repeat</keyword>
<evidence type="ECO:0000256" key="7">
    <source>
        <dbReference type="ARBA" id="ARBA00023242"/>
    </source>
</evidence>
<dbReference type="GO" id="GO:0005634">
    <property type="term" value="C:nucleus"/>
    <property type="evidence" value="ECO:0007669"/>
    <property type="project" value="UniProtKB-SubCell"/>
</dbReference>
<keyword evidence="5 8" id="KW-0863">Zinc-finger</keyword>
<name>A0AAV8YPW1_9CUCU</name>
<proteinExistence type="inferred from homology"/>
<evidence type="ECO:0000256" key="8">
    <source>
        <dbReference type="PROSITE-ProRule" id="PRU00042"/>
    </source>
</evidence>
<keyword evidence="3" id="KW-0479">Metal-binding</keyword>
<feature type="domain" description="C2H2-type" evidence="10">
    <location>
        <begin position="474"/>
        <end position="501"/>
    </location>
</feature>
<dbReference type="PROSITE" id="PS50157">
    <property type="entry name" value="ZINC_FINGER_C2H2_2"/>
    <property type="match status" value="12"/>
</dbReference>
<feature type="domain" description="C2H2-type" evidence="10">
    <location>
        <begin position="158"/>
        <end position="185"/>
    </location>
</feature>
<dbReference type="GO" id="GO:0000981">
    <property type="term" value="F:DNA-binding transcription factor activity, RNA polymerase II-specific"/>
    <property type="evidence" value="ECO:0007669"/>
    <property type="project" value="TreeGrafter"/>
</dbReference>
<keyword evidence="6" id="KW-0862">Zinc</keyword>
<feature type="domain" description="C2H2-type" evidence="10">
    <location>
        <begin position="502"/>
        <end position="529"/>
    </location>
</feature>
<feature type="region of interest" description="Disordered" evidence="9">
    <location>
        <begin position="51"/>
        <end position="89"/>
    </location>
</feature>
<comment type="similarity">
    <text evidence="2">Belongs to the krueppel C2H2-type zinc-finger protein family.</text>
</comment>
<dbReference type="AlphaFoldDB" id="A0AAV8YPW1"/>
<sequence length="542" mass="62487">IEPSSNLPENVCDGCLKNLDDILCFINQSKDNDANLRKILKEWETKLYYDDDSSDSAGADDSTEPYVKPEADDSKNDSDDCEGSTKSDKEACTPAEFVKLESNHKGGEKKKVNRKRTPKKRVSKRQPSNCEICGESFRTKGLLAEHQKQNVVCRTKPFKCARCDMAFNRKFRLNLHMRSHTKETPFECKICSRKFTLCSNLKRHEDIVHKGLRPFKCDICGKVLTVYSVIALYSAGEGKPSAYTSLMQKDDHVRTHTGERPYLCSYCGKSFGNYSHHLAHIHRHKKKDKEKEKRVQDEPTFNCDLCSEFARNTNLAEHRRDHSQEIPFICSYCGLSFKKSAPYRYHLNLHKVSNSEKGSEDLICKICRKVFGSKASFINHQAVHDNEKAFLCDMCGKNFRKKQTLGNHIRVHLGIKTFNCRFCERTFSRKSTLDVHILSHTKEKPYTCDICLKKFAQEVHLKNHSRIHSGEKPYKCSYCNKKFSVKCNLVIHTRMHTNDATYKCTVCEKIFYESRSLKKHMKVHQDSSLIVLTNEDITTLLS</sequence>
<gene>
    <name evidence="11" type="ORF">NQ318_021034</name>
</gene>
<dbReference type="FunFam" id="3.30.160.60:FF:000446">
    <property type="entry name" value="Zinc finger protein"/>
    <property type="match status" value="1"/>
</dbReference>
<dbReference type="Gene3D" id="3.30.160.60">
    <property type="entry name" value="Classic Zinc Finger"/>
    <property type="match status" value="10"/>
</dbReference>
<feature type="domain" description="C2H2-type" evidence="10">
    <location>
        <begin position="262"/>
        <end position="289"/>
    </location>
</feature>
<dbReference type="InterPro" id="IPR036236">
    <property type="entry name" value="Znf_C2H2_sf"/>
</dbReference>
<evidence type="ECO:0000256" key="2">
    <source>
        <dbReference type="ARBA" id="ARBA00006991"/>
    </source>
</evidence>
<accession>A0AAV8YPW1</accession>
<organism evidence="11 12">
    <name type="scientific">Aromia moschata</name>
    <dbReference type="NCBI Taxonomy" id="1265417"/>
    <lineage>
        <taxon>Eukaryota</taxon>
        <taxon>Metazoa</taxon>
        <taxon>Ecdysozoa</taxon>
        <taxon>Arthropoda</taxon>
        <taxon>Hexapoda</taxon>
        <taxon>Insecta</taxon>
        <taxon>Pterygota</taxon>
        <taxon>Neoptera</taxon>
        <taxon>Endopterygota</taxon>
        <taxon>Coleoptera</taxon>
        <taxon>Polyphaga</taxon>
        <taxon>Cucujiformia</taxon>
        <taxon>Chrysomeloidea</taxon>
        <taxon>Cerambycidae</taxon>
        <taxon>Cerambycinae</taxon>
        <taxon>Callichromatini</taxon>
        <taxon>Aromia</taxon>
    </lineage>
</organism>
<evidence type="ECO:0000313" key="11">
    <source>
        <dbReference type="EMBL" id="KAJ8952716.1"/>
    </source>
</evidence>
<dbReference type="FunFam" id="3.30.160.60:FF:001498">
    <property type="entry name" value="Zinc finger protein 404"/>
    <property type="match status" value="1"/>
</dbReference>
<dbReference type="Pfam" id="PF00096">
    <property type="entry name" value="zf-C2H2"/>
    <property type="match status" value="9"/>
</dbReference>
<feature type="compositionally biased region" description="Basic residues" evidence="9">
    <location>
        <begin position="111"/>
        <end position="123"/>
    </location>
</feature>